<dbReference type="PROSITE" id="PS00518">
    <property type="entry name" value="ZF_RING_1"/>
    <property type="match status" value="1"/>
</dbReference>
<dbReference type="PROSITE" id="PS50280">
    <property type="entry name" value="SET"/>
    <property type="match status" value="1"/>
</dbReference>
<dbReference type="InterPro" id="IPR013083">
    <property type="entry name" value="Znf_RING/FYVE/PHD"/>
</dbReference>
<accession>A0A0A2LIK9</accession>
<keyword evidence="2 4" id="KW-0863">Zinc-finger</keyword>
<keyword evidence="3" id="KW-0862">Zinc</keyword>
<feature type="compositionally biased region" description="Polar residues" evidence="6">
    <location>
        <begin position="7"/>
        <end position="20"/>
    </location>
</feature>
<dbReference type="InterPro" id="IPR007005">
    <property type="entry name" value="XAP5"/>
</dbReference>
<sequence>MAEDESNTSTPRSFAGQSVSAEEMLKEQTVGLVHLSDFRKRRADVLEAKEREAHDKSLGLLASGNSRNATPSAGDVTDGSTPPRSDGPPKKKKKKAFAKSKLSFGDDQDEGEESAATTRDSSVSRSGSKTPAEDNAIRRMKANPNAPPPPKALTKASLEAEALARDTLRKEFLIMQEAVKNTDILIPFVFYDGTSIPAGAVKVKKGDHVWLFLDRCRKVGAEMGVRGASGASKAKKDNRREWARVSVDDLMLVKGDIIVPHHYEFYYFIANRVPSLSRAGGLLFDYSSKPPVADSTNPTPSDDQLEGADKDFSETKVVDRRWYEKNKHIYPASLWHEITRDLHFLLSPHPIANTMDFSLRCNSLKCRAELKEKAVVTTCSHIFCHGCADSLGLSHPTTGNRLCPACQTVLLNPDDAVSTILNPTEDYKTSVLSGLDPNTIMECAGRALAFWAYQSTQEIFYQEYRAKTLTEKYANLNTQMDKVIHNANTEILSLQNKLSDMQSSQEDLLKKNQELNDLYRDKNNKLSQMTNLYNLLKARAMRSRMQTAASDTVSQALSTLNAPPPVSIARSDVPALPSAPLTRNPKTPTFPVNPDGVEQLHRYQRSGTGSSKRARTRTPREAPMPPPARPNWDGRNTLRSVYLSFSFLPIAIITPHNAMSASHPYRSIPLPPDASFELKPSPGKGWGVFATKRIDRGSMILSERPLFVIRKAAAEITEFDVAVAHFQLSAHQKAQFSLLRDNGLKHFTSLKNAMIQNSFDISDSSPAHGLFLIQSRFNHSCLPNSKVPVYPGKPIELYAIKDIEAGEEISFSYLNFKGHTRNERHQFMDFVCDCKACLPGTPFQQLSDLRRRLIRGLQYLTWGSDVWNGRIQSSDSQIIVDAKMKTAAETFKIPLLSRVVCFILMIVLLEEEGLLDQFELEHTGMNMATTVAMVKSEYNQIVILLGLAHDTWLERLQGVFGLYGRGDLADDESNRMLQLATRKLR</sequence>
<protein>
    <submittedName>
        <fullName evidence="9">Zinc finger, RING-type</fullName>
    </submittedName>
</protein>
<dbReference type="PANTHER" id="PTHR12722">
    <property type="entry name" value="XAP-5 PROTEIN-RELATED"/>
    <property type="match status" value="1"/>
</dbReference>
<dbReference type="InterPro" id="IPR001214">
    <property type="entry name" value="SET_dom"/>
</dbReference>
<dbReference type="EMBL" id="JQGA01000264">
    <property type="protein sequence ID" value="KGO76360.1"/>
    <property type="molecule type" value="Genomic_DNA"/>
</dbReference>
<dbReference type="Gene3D" id="2.170.270.10">
    <property type="entry name" value="SET domain"/>
    <property type="match status" value="1"/>
</dbReference>
<dbReference type="GO" id="GO:0006325">
    <property type="term" value="P:chromatin organization"/>
    <property type="evidence" value="ECO:0007669"/>
    <property type="project" value="TreeGrafter"/>
</dbReference>
<evidence type="ECO:0000256" key="4">
    <source>
        <dbReference type="PROSITE-ProRule" id="PRU00175"/>
    </source>
</evidence>
<keyword evidence="1" id="KW-0479">Metal-binding</keyword>
<dbReference type="HOGENOM" id="CLU_302690_0_0_1"/>
<dbReference type="PhylomeDB" id="A0A0A2LIK9"/>
<dbReference type="OrthoDB" id="1562195at2759"/>
<feature type="region of interest" description="Disordered" evidence="6">
    <location>
        <begin position="49"/>
        <end position="154"/>
    </location>
</feature>
<evidence type="ECO:0000256" key="2">
    <source>
        <dbReference type="ARBA" id="ARBA00022771"/>
    </source>
</evidence>
<dbReference type="CDD" id="cd20071">
    <property type="entry name" value="SET_SMYD"/>
    <property type="match status" value="1"/>
</dbReference>
<dbReference type="Pfam" id="PF14634">
    <property type="entry name" value="zf-RING_5"/>
    <property type="match status" value="1"/>
</dbReference>
<feature type="region of interest" description="Disordered" evidence="6">
    <location>
        <begin position="1"/>
        <end position="21"/>
    </location>
</feature>
<proteinExistence type="predicted"/>
<evidence type="ECO:0000256" key="6">
    <source>
        <dbReference type="SAM" id="MobiDB-lite"/>
    </source>
</evidence>
<keyword evidence="10" id="KW-1185">Reference proteome</keyword>
<dbReference type="Pfam" id="PF00856">
    <property type="entry name" value="SET"/>
    <property type="match status" value="1"/>
</dbReference>
<dbReference type="AlphaFoldDB" id="A0A0A2LIK9"/>
<dbReference type="STRING" id="40296.A0A0A2LIK9"/>
<organism evidence="9 10">
    <name type="scientific">Penicillium italicum</name>
    <name type="common">Blue mold</name>
    <dbReference type="NCBI Taxonomy" id="40296"/>
    <lineage>
        <taxon>Eukaryota</taxon>
        <taxon>Fungi</taxon>
        <taxon>Dikarya</taxon>
        <taxon>Ascomycota</taxon>
        <taxon>Pezizomycotina</taxon>
        <taxon>Eurotiomycetes</taxon>
        <taxon>Eurotiomycetidae</taxon>
        <taxon>Eurotiales</taxon>
        <taxon>Aspergillaceae</taxon>
        <taxon>Penicillium</taxon>
    </lineage>
</organism>
<dbReference type="GO" id="GO:0008270">
    <property type="term" value="F:zinc ion binding"/>
    <property type="evidence" value="ECO:0007669"/>
    <property type="project" value="UniProtKB-KW"/>
</dbReference>
<dbReference type="SUPFAM" id="SSF82199">
    <property type="entry name" value="SET domain"/>
    <property type="match status" value="1"/>
</dbReference>
<evidence type="ECO:0000256" key="1">
    <source>
        <dbReference type="ARBA" id="ARBA00022723"/>
    </source>
</evidence>
<dbReference type="InterPro" id="IPR017907">
    <property type="entry name" value="Znf_RING_CS"/>
</dbReference>
<name>A0A0A2LIK9_PENIT</name>
<evidence type="ECO:0000313" key="9">
    <source>
        <dbReference type="EMBL" id="KGO76360.1"/>
    </source>
</evidence>
<dbReference type="SMART" id="SM00317">
    <property type="entry name" value="SET"/>
    <property type="match status" value="1"/>
</dbReference>
<dbReference type="InterPro" id="IPR046341">
    <property type="entry name" value="SET_dom_sf"/>
</dbReference>
<evidence type="ECO:0000256" key="5">
    <source>
        <dbReference type="SAM" id="Coils"/>
    </source>
</evidence>
<dbReference type="InterPro" id="IPR001841">
    <property type="entry name" value="Znf_RING"/>
</dbReference>
<dbReference type="PANTHER" id="PTHR12722:SF0">
    <property type="entry name" value="PROTEIN FAM50A"/>
    <property type="match status" value="1"/>
</dbReference>
<evidence type="ECO:0000259" key="8">
    <source>
        <dbReference type="PROSITE" id="PS50280"/>
    </source>
</evidence>
<reference evidence="9 10" key="1">
    <citation type="journal article" date="2015" name="Mol. Plant Microbe Interact.">
        <title>Genome, transcriptome, and functional analyses of Penicillium expansum provide new insights into secondary metabolism and pathogenicity.</title>
        <authorList>
            <person name="Ballester A.R."/>
            <person name="Marcet-Houben M."/>
            <person name="Levin E."/>
            <person name="Sela N."/>
            <person name="Selma-Lazaro C."/>
            <person name="Carmona L."/>
            <person name="Wisniewski M."/>
            <person name="Droby S."/>
            <person name="Gonzalez-Candelas L."/>
            <person name="Gabaldon T."/>
        </authorList>
    </citation>
    <scope>NUCLEOTIDE SEQUENCE [LARGE SCALE GENOMIC DNA]</scope>
    <source>
        <strain evidence="9 10">PHI-1</strain>
    </source>
</reference>
<keyword evidence="5" id="KW-0175">Coiled coil</keyword>
<feature type="region of interest" description="Disordered" evidence="6">
    <location>
        <begin position="562"/>
        <end position="633"/>
    </location>
</feature>
<feature type="coiled-coil region" evidence="5">
    <location>
        <begin position="466"/>
        <end position="532"/>
    </location>
</feature>
<dbReference type="Proteomes" id="UP000030104">
    <property type="component" value="Unassembled WGS sequence"/>
</dbReference>
<dbReference type="InterPro" id="IPR048337">
    <property type="entry name" value="FAM50A/XAP5_C"/>
</dbReference>
<dbReference type="SUPFAM" id="SSF57850">
    <property type="entry name" value="RING/U-box"/>
    <property type="match status" value="1"/>
</dbReference>
<evidence type="ECO:0000313" key="10">
    <source>
        <dbReference type="Proteomes" id="UP000030104"/>
    </source>
</evidence>
<feature type="domain" description="RING-type" evidence="7">
    <location>
        <begin position="366"/>
        <end position="407"/>
    </location>
</feature>
<feature type="domain" description="SET" evidence="8">
    <location>
        <begin position="674"/>
        <end position="814"/>
    </location>
</feature>
<dbReference type="Gene3D" id="3.30.40.10">
    <property type="entry name" value="Zinc/RING finger domain, C3HC4 (zinc finger)"/>
    <property type="match status" value="1"/>
</dbReference>
<gene>
    <name evidence="9" type="ORF">PITC_018000</name>
</gene>
<feature type="compositionally biased region" description="Polar residues" evidence="6">
    <location>
        <begin position="115"/>
        <end position="129"/>
    </location>
</feature>
<evidence type="ECO:0000256" key="3">
    <source>
        <dbReference type="ARBA" id="ARBA00022833"/>
    </source>
</evidence>
<comment type="caution">
    <text evidence="9">The sequence shown here is derived from an EMBL/GenBank/DDBJ whole genome shotgun (WGS) entry which is preliminary data.</text>
</comment>
<dbReference type="PROSITE" id="PS50089">
    <property type="entry name" value="ZF_RING_2"/>
    <property type="match status" value="1"/>
</dbReference>
<dbReference type="GO" id="GO:0005634">
    <property type="term" value="C:nucleus"/>
    <property type="evidence" value="ECO:0007669"/>
    <property type="project" value="InterPro"/>
</dbReference>
<evidence type="ECO:0000259" key="7">
    <source>
        <dbReference type="PROSITE" id="PS50089"/>
    </source>
</evidence>
<dbReference type="Pfam" id="PF04921">
    <property type="entry name" value="XAP5"/>
    <property type="match status" value="1"/>
</dbReference>